<proteinExistence type="inferred from homology"/>
<dbReference type="KEGG" id="bhan:CGC63_09115"/>
<dbReference type="PROSITE" id="PS51898">
    <property type="entry name" value="TYR_RECOMBINASE"/>
    <property type="match status" value="1"/>
</dbReference>
<dbReference type="Pfam" id="PF00589">
    <property type="entry name" value="Phage_integrase"/>
    <property type="match status" value="1"/>
</dbReference>
<gene>
    <name evidence="5" type="ORF">BLAHAN_05530</name>
</gene>
<dbReference type="InterPro" id="IPR011010">
    <property type="entry name" value="DNA_brk_join_enz"/>
</dbReference>
<keyword evidence="6" id="KW-1185">Reference proteome</keyword>
<evidence type="ECO:0000259" key="4">
    <source>
        <dbReference type="PROSITE" id="PS51898"/>
    </source>
</evidence>
<dbReference type="EMBL" id="ABYU02000016">
    <property type="protein sequence ID" value="EEX21902.1"/>
    <property type="molecule type" value="Genomic_DNA"/>
</dbReference>
<dbReference type="PANTHER" id="PTHR30349">
    <property type="entry name" value="PHAGE INTEGRASE-RELATED"/>
    <property type="match status" value="1"/>
</dbReference>
<keyword evidence="3" id="KW-0233">DNA recombination</keyword>
<comment type="similarity">
    <text evidence="1">Belongs to the 'phage' integrase family.</text>
</comment>
<dbReference type="CDD" id="cd01189">
    <property type="entry name" value="INT_ICEBs1_C_like"/>
    <property type="match status" value="1"/>
</dbReference>
<accession>C9L807</accession>
<name>C9L807_BLAHA</name>
<evidence type="ECO:0000256" key="1">
    <source>
        <dbReference type="ARBA" id="ARBA00008857"/>
    </source>
</evidence>
<sequence>MNRYKVKQHRTVVFFTTVLFEGEIIIEQATKNEVLNYAIEHGIIDLSYIENKIEMNKREELLKKHPYEIWIGKDNRYYTYFPEKDNKRMLKSRNTRQKIEDCIVDFWKQEMENPTIYELYIEWVDGKLKREEITITTKNRYDRQYNESMIEFGKNRIKAIEEYDIEKFLLEAIHVHKMTAKGFSNLRTLILGIFKLAKKKKLVQYSIKNVIDDMDISRKLFRKVKHEDDELIFMDEEVEKVLNYFKQHKLDLKDLGILLLFYTGMRPGELSALTWDDVNGNIIKIHSTEIRYENENKEYIYEVRDFPKTEAGIRDVIVPQSQLWILKEIKTLNPSGKYVFEQHGQRIRTCLFDDRIRRICSKLKIKEKSLNKIRKTYATTLIDKRVDDSLIIAQMGHTDITTTKNYYYKNRKNMQQKSLIIDKAFD</sequence>
<dbReference type="InterPro" id="IPR013762">
    <property type="entry name" value="Integrase-like_cat_sf"/>
</dbReference>
<dbReference type="SUPFAM" id="SSF56349">
    <property type="entry name" value="DNA breaking-rejoining enzymes"/>
    <property type="match status" value="1"/>
</dbReference>
<dbReference type="Gene3D" id="1.10.443.10">
    <property type="entry name" value="Intergrase catalytic core"/>
    <property type="match status" value="1"/>
</dbReference>
<dbReference type="Gene3D" id="1.10.150.130">
    <property type="match status" value="1"/>
</dbReference>
<feature type="domain" description="Tyr recombinase" evidence="4">
    <location>
        <begin position="227"/>
        <end position="420"/>
    </location>
</feature>
<dbReference type="STRING" id="537007.BLAHAN_05530"/>
<evidence type="ECO:0000313" key="6">
    <source>
        <dbReference type="Proteomes" id="UP000003755"/>
    </source>
</evidence>
<dbReference type="GO" id="GO:0003677">
    <property type="term" value="F:DNA binding"/>
    <property type="evidence" value="ECO:0007669"/>
    <property type="project" value="UniProtKB-KW"/>
</dbReference>
<keyword evidence="2" id="KW-0238">DNA-binding</keyword>
<dbReference type="InterPro" id="IPR050090">
    <property type="entry name" value="Tyrosine_recombinase_XerCD"/>
</dbReference>
<evidence type="ECO:0000256" key="2">
    <source>
        <dbReference type="ARBA" id="ARBA00023125"/>
    </source>
</evidence>
<dbReference type="AlphaFoldDB" id="C9L807"/>
<dbReference type="InterPro" id="IPR010998">
    <property type="entry name" value="Integrase_recombinase_N"/>
</dbReference>
<evidence type="ECO:0000256" key="3">
    <source>
        <dbReference type="ARBA" id="ARBA00023172"/>
    </source>
</evidence>
<comment type="caution">
    <text evidence="5">The sequence shown here is derived from an EMBL/GenBank/DDBJ whole genome shotgun (WGS) entry which is preliminary data.</text>
</comment>
<dbReference type="Proteomes" id="UP000003755">
    <property type="component" value="Unassembled WGS sequence"/>
</dbReference>
<evidence type="ECO:0000313" key="5">
    <source>
        <dbReference type="EMBL" id="EEX21902.1"/>
    </source>
</evidence>
<dbReference type="eggNOG" id="COG0582">
    <property type="taxonomic scope" value="Bacteria"/>
</dbReference>
<dbReference type="InterPro" id="IPR002104">
    <property type="entry name" value="Integrase_catalytic"/>
</dbReference>
<organism evidence="5 6">
    <name type="scientific">Blautia hansenii DSM 20583</name>
    <dbReference type="NCBI Taxonomy" id="537007"/>
    <lineage>
        <taxon>Bacteria</taxon>
        <taxon>Bacillati</taxon>
        <taxon>Bacillota</taxon>
        <taxon>Clostridia</taxon>
        <taxon>Lachnospirales</taxon>
        <taxon>Lachnospiraceae</taxon>
        <taxon>Blautia</taxon>
    </lineage>
</organism>
<reference evidence="5" key="1">
    <citation type="submission" date="2009-09" db="EMBL/GenBank/DDBJ databases">
        <authorList>
            <person name="Weinstock G."/>
            <person name="Sodergren E."/>
            <person name="Clifton S."/>
            <person name="Fulton L."/>
            <person name="Fulton B."/>
            <person name="Courtney L."/>
            <person name="Fronick C."/>
            <person name="Harrison M."/>
            <person name="Strong C."/>
            <person name="Farmer C."/>
            <person name="Delahaunty K."/>
            <person name="Markovic C."/>
            <person name="Hall O."/>
            <person name="Minx P."/>
            <person name="Tomlinson C."/>
            <person name="Mitreva M."/>
            <person name="Nelson J."/>
            <person name="Hou S."/>
            <person name="Wollam A."/>
            <person name="Pepin K.H."/>
            <person name="Johnson M."/>
            <person name="Bhonagiri V."/>
            <person name="Nash W.E."/>
            <person name="Warren W."/>
            <person name="Chinwalla A."/>
            <person name="Mardis E.R."/>
            <person name="Wilson R.K."/>
        </authorList>
    </citation>
    <scope>NUCLEOTIDE SEQUENCE [LARGE SCALE GENOMIC DNA]</scope>
    <source>
        <strain evidence="5">DSM 20583</strain>
    </source>
</reference>
<dbReference type="PANTHER" id="PTHR30349:SF64">
    <property type="entry name" value="PROPHAGE INTEGRASE INTD-RELATED"/>
    <property type="match status" value="1"/>
</dbReference>
<dbReference type="GO" id="GO:0006310">
    <property type="term" value="P:DNA recombination"/>
    <property type="evidence" value="ECO:0007669"/>
    <property type="project" value="UniProtKB-KW"/>
</dbReference>
<dbReference type="RefSeq" id="WP_003020823.1">
    <property type="nucleotide sequence ID" value="NZ_CP022413.2"/>
</dbReference>
<dbReference type="HOGENOM" id="CLU_050992_0_0_9"/>
<dbReference type="GO" id="GO:0015074">
    <property type="term" value="P:DNA integration"/>
    <property type="evidence" value="ECO:0007669"/>
    <property type="project" value="InterPro"/>
</dbReference>
<protein>
    <submittedName>
        <fullName evidence="5">Site-specific recombinase, phage integrase family</fullName>
    </submittedName>
</protein>